<gene>
    <name evidence="11" type="ORF">AMELA_G00056110</name>
</gene>
<comment type="function">
    <text evidence="8">Part of the SNAPc complex required for the transcription of both RNA polymerase II and III small-nuclear RNA genes. Binds to the proximal sequence element (PSE), a non-TATA-box basal promoter element common to these 2 types of genes. Recruits TBP and BRF2 to the U6 snRNA TATA box.</text>
</comment>
<evidence type="ECO:0000256" key="10">
    <source>
        <dbReference type="ARBA" id="ARBA00029606"/>
    </source>
</evidence>
<dbReference type="AlphaFoldDB" id="A0A7J6B6R9"/>
<evidence type="ECO:0000256" key="6">
    <source>
        <dbReference type="ARBA" id="ARBA00023163"/>
    </source>
</evidence>
<evidence type="ECO:0000256" key="4">
    <source>
        <dbReference type="ARBA" id="ARBA00023015"/>
    </source>
</evidence>
<dbReference type="GO" id="GO:0003681">
    <property type="term" value="F:bent DNA binding"/>
    <property type="evidence" value="ECO:0007669"/>
    <property type="project" value="TreeGrafter"/>
</dbReference>
<dbReference type="EMBL" id="JAAGNN010000004">
    <property type="protein sequence ID" value="KAF4090794.1"/>
    <property type="molecule type" value="Genomic_DNA"/>
</dbReference>
<proteinExistence type="inferred from homology"/>
<evidence type="ECO:0000313" key="12">
    <source>
        <dbReference type="Proteomes" id="UP000593565"/>
    </source>
</evidence>
<reference evidence="11 12" key="1">
    <citation type="submission" date="2020-02" db="EMBL/GenBank/DDBJ databases">
        <title>A chromosome-scale genome assembly of the black bullhead catfish (Ameiurus melas).</title>
        <authorList>
            <person name="Wen M."/>
            <person name="Zham M."/>
            <person name="Cabau C."/>
            <person name="Klopp C."/>
            <person name="Donnadieu C."/>
            <person name="Roques C."/>
            <person name="Bouchez O."/>
            <person name="Lampietro C."/>
            <person name="Jouanno E."/>
            <person name="Herpin A."/>
            <person name="Louis A."/>
            <person name="Berthelot C."/>
            <person name="Parey E."/>
            <person name="Roest-Crollius H."/>
            <person name="Braasch I."/>
            <person name="Postlethwait J."/>
            <person name="Robinson-Rechavi M."/>
            <person name="Echchiki A."/>
            <person name="Begum T."/>
            <person name="Montfort J."/>
            <person name="Schartl M."/>
            <person name="Bobe J."/>
            <person name="Guiguen Y."/>
        </authorList>
    </citation>
    <scope>NUCLEOTIDE SEQUENCE [LARGE SCALE GENOMIC DNA]</scope>
    <source>
        <strain evidence="11">M_S1</strain>
        <tissue evidence="11">Blood</tissue>
    </source>
</reference>
<dbReference type="GO" id="GO:0001046">
    <property type="term" value="F:core promoter sequence-specific DNA binding"/>
    <property type="evidence" value="ECO:0007669"/>
    <property type="project" value="TreeGrafter"/>
</dbReference>
<dbReference type="GO" id="GO:0042795">
    <property type="term" value="P:snRNA transcription by RNA polymerase II"/>
    <property type="evidence" value="ECO:0007669"/>
    <property type="project" value="TreeGrafter"/>
</dbReference>
<evidence type="ECO:0000256" key="1">
    <source>
        <dbReference type="ARBA" id="ARBA00004123"/>
    </source>
</evidence>
<dbReference type="PANTHER" id="PTHR13421:SF16">
    <property type="entry name" value="SNRNA-ACTIVATING PROTEIN COMPLEX SUBUNIT 3"/>
    <property type="match status" value="1"/>
</dbReference>
<dbReference type="GO" id="GO:0000978">
    <property type="term" value="F:RNA polymerase II cis-regulatory region sequence-specific DNA binding"/>
    <property type="evidence" value="ECO:0007669"/>
    <property type="project" value="TreeGrafter"/>
</dbReference>
<protein>
    <recommendedName>
        <fullName evidence="3">snRNA-activating protein complex subunit 3</fullName>
    </recommendedName>
    <alternativeName>
        <fullName evidence="10">Small nuclear RNA-activating complex polypeptide 3</fullName>
    </alternativeName>
</protein>
<dbReference type="GO" id="GO:0042796">
    <property type="term" value="P:snRNA transcription by RNA polymerase III"/>
    <property type="evidence" value="ECO:0007669"/>
    <property type="project" value="TreeGrafter"/>
</dbReference>
<accession>A0A7J6B6R9</accession>
<dbReference type="GO" id="GO:0005634">
    <property type="term" value="C:nucleus"/>
    <property type="evidence" value="ECO:0007669"/>
    <property type="project" value="UniProtKB-SubCell"/>
</dbReference>
<evidence type="ECO:0000256" key="2">
    <source>
        <dbReference type="ARBA" id="ARBA00010410"/>
    </source>
</evidence>
<evidence type="ECO:0000313" key="11">
    <source>
        <dbReference type="EMBL" id="KAF4090794.1"/>
    </source>
</evidence>
<evidence type="ECO:0000256" key="9">
    <source>
        <dbReference type="ARBA" id="ARBA00025958"/>
    </source>
</evidence>
<keyword evidence="5" id="KW-0238">DNA-binding</keyword>
<dbReference type="OrthoDB" id="46583at2759"/>
<dbReference type="PANTHER" id="PTHR13421">
    <property type="entry name" value="SNRNA-ACTIVATING PROTEIN COMPLEX SUBUNIT 3"/>
    <property type="match status" value="1"/>
</dbReference>
<comment type="subunit">
    <text evidence="9">Part of the SNAPc complex composed of 5 subunits: SNAPC1, SNAPC2, SNAPC3, SNAPC4 and SNAPC5. SNAPC3 interacts with SNAPC1.</text>
</comment>
<comment type="similarity">
    <text evidence="2">Belongs to the SNAPC3/SRD2 family.</text>
</comment>
<dbReference type="GO" id="GO:0001006">
    <property type="term" value="F:RNA polymerase III type 3 promoter sequence-specific DNA binding"/>
    <property type="evidence" value="ECO:0007669"/>
    <property type="project" value="TreeGrafter"/>
</dbReference>
<evidence type="ECO:0000256" key="7">
    <source>
        <dbReference type="ARBA" id="ARBA00023242"/>
    </source>
</evidence>
<comment type="subcellular location">
    <subcellularLocation>
        <location evidence="1">Nucleus</location>
    </subcellularLocation>
</comment>
<keyword evidence="6" id="KW-0804">Transcription</keyword>
<keyword evidence="7" id="KW-0539">Nucleus</keyword>
<sequence length="387" mass="44860">MEVNMAEGSDTNAVNENVPVYEHVEVNSKPFHLGSFRDLWLSVLKPEDYSFNETSGEIDDAQFIEELGITPQTLEELKTICSPDSLRCHTEDEAPDPDVVPANPQLATLKLRKRRLDYKKTLVRDIVGRHDMFSNELEMLSLGRRAEDASDTVPEGEIILTFNIMYPVLFVRFRHVRAYQTLHVLGSQKLTELRDAICCVSDLQVFGEFSNTPDMVPQFISKDHYKSAFFFFEGIFYNDMRFPECRDISTVTRDWAKTRGFPEFKTAKMEEATFSDLRMKVGYPYLYCHQGDCEHVLILTDVRLVHKDDCLDRKLYPLLSHKHRVMTRKCCACHLYISRWITTNDTLAPMDPCLYCDQCFRLLHYDQDGNKRGDFQAYAYVDPGAFN</sequence>
<comment type="caution">
    <text evidence="11">The sequence shown here is derived from an EMBL/GenBank/DDBJ whole genome shotgun (WGS) entry which is preliminary data.</text>
</comment>
<keyword evidence="4" id="KW-0805">Transcription regulation</keyword>
<name>A0A7J6B6R9_AMEME</name>
<evidence type="ECO:0000256" key="8">
    <source>
        <dbReference type="ARBA" id="ARBA00025193"/>
    </source>
</evidence>
<keyword evidence="12" id="KW-1185">Reference proteome</keyword>
<evidence type="ECO:0000256" key="5">
    <source>
        <dbReference type="ARBA" id="ARBA00023125"/>
    </source>
</evidence>
<dbReference type="Pfam" id="PF12251">
    <property type="entry name" value="SNAPC3"/>
    <property type="match status" value="1"/>
</dbReference>
<evidence type="ECO:0000256" key="3">
    <source>
        <dbReference type="ARBA" id="ARBA00013634"/>
    </source>
</evidence>
<dbReference type="InterPro" id="IPR022042">
    <property type="entry name" value="snRNA-activating_su3"/>
</dbReference>
<dbReference type="GO" id="GO:0019185">
    <property type="term" value="C:snRNA-activating protein complex"/>
    <property type="evidence" value="ECO:0007669"/>
    <property type="project" value="TreeGrafter"/>
</dbReference>
<dbReference type="Proteomes" id="UP000593565">
    <property type="component" value="Unassembled WGS sequence"/>
</dbReference>
<organism evidence="11 12">
    <name type="scientific">Ameiurus melas</name>
    <name type="common">Black bullhead</name>
    <name type="synonym">Silurus melas</name>
    <dbReference type="NCBI Taxonomy" id="219545"/>
    <lineage>
        <taxon>Eukaryota</taxon>
        <taxon>Metazoa</taxon>
        <taxon>Chordata</taxon>
        <taxon>Craniata</taxon>
        <taxon>Vertebrata</taxon>
        <taxon>Euteleostomi</taxon>
        <taxon>Actinopterygii</taxon>
        <taxon>Neopterygii</taxon>
        <taxon>Teleostei</taxon>
        <taxon>Ostariophysi</taxon>
        <taxon>Siluriformes</taxon>
        <taxon>Ictaluridae</taxon>
        <taxon>Ameiurus</taxon>
    </lineage>
</organism>